<feature type="non-terminal residue" evidence="2">
    <location>
        <position position="148"/>
    </location>
</feature>
<dbReference type="Proteomes" id="UP001341281">
    <property type="component" value="Chromosome 07"/>
</dbReference>
<sequence length="148" mass="16920">MATVAGRSNDRLPTMGDSKRTDLQGERLQVAQPQLVVLDGIGGDVVLPAKVQQQERRPERHQFVVARRRAAGHGHVAQHVDCCRVSQHVRRPHEESEHTGVDSPAEFCQDEENDLEREAQQHQHLEAPLFPLIRHYRHSLHRSIDCFH</sequence>
<protein>
    <submittedName>
        <fullName evidence="2">Uncharacterized protein</fullName>
    </submittedName>
</protein>
<reference evidence="2 3" key="1">
    <citation type="submission" date="2024-02" db="EMBL/GenBank/DDBJ databases">
        <title>High-quality chromosome-scale genome assembly of Pensacola bahiagrass (Paspalum notatum Flugge var. saurae).</title>
        <authorList>
            <person name="Vega J.M."/>
            <person name="Podio M."/>
            <person name="Orjuela J."/>
            <person name="Siena L.A."/>
            <person name="Pessino S.C."/>
            <person name="Combes M.C."/>
            <person name="Mariac C."/>
            <person name="Albertini E."/>
            <person name="Pupilli F."/>
            <person name="Ortiz J.P.A."/>
            <person name="Leblanc O."/>
        </authorList>
    </citation>
    <scope>NUCLEOTIDE SEQUENCE [LARGE SCALE GENOMIC DNA]</scope>
    <source>
        <strain evidence="2">R1</strain>
        <tissue evidence="2">Leaf</tissue>
    </source>
</reference>
<evidence type="ECO:0000313" key="3">
    <source>
        <dbReference type="Proteomes" id="UP001341281"/>
    </source>
</evidence>
<evidence type="ECO:0000313" key="2">
    <source>
        <dbReference type="EMBL" id="WVZ83497.1"/>
    </source>
</evidence>
<name>A0AAQ3U403_PASNO</name>
<accession>A0AAQ3U403</accession>
<proteinExistence type="predicted"/>
<dbReference type="EMBL" id="CP144751">
    <property type="protein sequence ID" value="WVZ83497.1"/>
    <property type="molecule type" value="Genomic_DNA"/>
</dbReference>
<feature type="region of interest" description="Disordered" evidence="1">
    <location>
        <begin position="1"/>
        <end position="23"/>
    </location>
</feature>
<keyword evidence="3" id="KW-1185">Reference proteome</keyword>
<dbReference type="AlphaFoldDB" id="A0AAQ3U403"/>
<evidence type="ECO:0000256" key="1">
    <source>
        <dbReference type="SAM" id="MobiDB-lite"/>
    </source>
</evidence>
<organism evidence="2 3">
    <name type="scientific">Paspalum notatum var. saurae</name>
    <dbReference type="NCBI Taxonomy" id="547442"/>
    <lineage>
        <taxon>Eukaryota</taxon>
        <taxon>Viridiplantae</taxon>
        <taxon>Streptophyta</taxon>
        <taxon>Embryophyta</taxon>
        <taxon>Tracheophyta</taxon>
        <taxon>Spermatophyta</taxon>
        <taxon>Magnoliopsida</taxon>
        <taxon>Liliopsida</taxon>
        <taxon>Poales</taxon>
        <taxon>Poaceae</taxon>
        <taxon>PACMAD clade</taxon>
        <taxon>Panicoideae</taxon>
        <taxon>Andropogonodae</taxon>
        <taxon>Paspaleae</taxon>
        <taxon>Paspalinae</taxon>
        <taxon>Paspalum</taxon>
    </lineage>
</organism>
<gene>
    <name evidence="2" type="ORF">U9M48_030639</name>
</gene>